<dbReference type="InterPro" id="IPR006439">
    <property type="entry name" value="HAD-SF_hydro_IA"/>
</dbReference>
<evidence type="ECO:0000313" key="2">
    <source>
        <dbReference type="EMBL" id="KAK4498303.1"/>
    </source>
</evidence>
<dbReference type="InterPro" id="IPR023214">
    <property type="entry name" value="HAD_sf"/>
</dbReference>
<reference evidence="2 3" key="1">
    <citation type="journal article" date="2023" name="G3 (Bethesda)">
        <title>A chromosome-level genome assembly of Zasmidium syzygii isolated from banana leaves.</title>
        <authorList>
            <person name="van Westerhoven A.C."/>
            <person name="Mehrabi R."/>
            <person name="Talebi R."/>
            <person name="Steentjes M.B.F."/>
            <person name="Corcolon B."/>
            <person name="Chong P.A."/>
            <person name="Kema G.H.J."/>
            <person name="Seidl M.F."/>
        </authorList>
    </citation>
    <scope>NUCLEOTIDE SEQUENCE [LARGE SCALE GENOMIC DNA]</scope>
    <source>
        <strain evidence="2 3">P124</strain>
    </source>
</reference>
<evidence type="ECO:0000313" key="3">
    <source>
        <dbReference type="Proteomes" id="UP001305779"/>
    </source>
</evidence>
<proteinExistence type="predicted"/>
<accession>A0ABR0EA40</accession>
<dbReference type="InterPro" id="IPR023198">
    <property type="entry name" value="PGP-like_dom2"/>
</dbReference>
<keyword evidence="1" id="KW-0378">Hydrolase</keyword>
<dbReference type="Gene3D" id="3.40.50.1000">
    <property type="entry name" value="HAD superfamily/HAD-like"/>
    <property type="match status" value="1"/>
</dbReference>
<protein>
    <recommendedName>
        <fullName evidence="4">Haloacid dehalogenase</fullName>
    </recommendedName>
</protein>
<dbReference type="Gene3D" id="1.10.150.240">
    <property type="entry name" value="Putative phosphatase, domain 2"/>
    <property type="match status" value="1"/>
</dbReference>
<comment type="caution">
    <text evidence="2">The sequence shown here is derived from an EMBL/GenBank/DDBJ whole genome shotgun (WGS) entry which is preliminary data.</text>
</comment>
<evidence type="ECO:0000256" key="1">
    <source>
        <dbReference type="ARBA" id="ARBA00022801"/>
    </source>
</evidence>
<dbReference type="InterPro" id="IPR036412">
    <property type="entry name" value="HAD-like_sf"/>
</dbReference>
<dbReference type="EMBL" id="JAXOVC010000008">
    <property type="protein sequence ID" value="KAK4498303.1"/>
    <property type="molecule type" value="Genomic_DNA"/>
</dbReference>
<dbReference type="InterPro" id="IPR051540">
    <property type="entry name" value="S-2-haloacid_dehalogenase"/>
</dbReference>
<dbReference type="PANTHER" id="PTHR43316">
    <property type="entry name" value="HYDROLASE, HALOACID DELAHOGENASE-RELATED"/>
    <property type="match status" value="1"/>
</dbReference>
<dbReference type="SUPFAM" id="SSF56784">
    <property type="entry name" value="HAD-like"/>
    <property type="match status" value="1"/>
</dbReference>
<dbReference type="PANTHER" id="PTHR43316:SF3">
    <property type="entry name" value="HALOACID DEHALOGENASE, TYPE II (AFU_ORTHOLOGUE AFUA_2G07750)-RELATED"/>
    <property type="match status" value="1"/>
</dbReference>
<dbReference type="Proteomes" id="UP001305779">
    <property type="component" value="Unassembled WGS sequence"/>
</dbReference>
<gene>
    <name evidence="2" type="ORF">PRZ48_010961</name>
</gene>
<sequence length="279" mass="31309">MALSDPQPKALLFDVFGTCVDWRKTVTNALWAAAKEALNSPAASLSSRVRLTASNMTYEDWGEVAQDWRNTYLKFTRAIAADPTLPYKTVDQHHLDALREILTTRELSLPRQPDAPADLLHDGSLFDEPQIVKLSLIWHYLEPWPDTVQGLHELNKKFQTSTLSNGNVSLLKDMTTHGHMPFTHILSSEMFKSYKPSPKVYLGAAEKLGFKPEECMMVAAHMDDLKHAKECGLRTLYVARPREERYPELLGQGIEEIFVGEGEGGFVKAAEKLGIAVDK</sequence>
<dbReference type="NCBIfam" id="TIGR01493">
    <property type="entry name" value="HAD-SF-IA-v2"/>
    <property type="match status" value="1"/>
</dbReference>
<dbReference type="Pfam" id="PF00702">
    <property type="entry name" value="Hydrolase"/>
    <property type="match status" value="1"/>
</dbReference>
<dbReference type="SFLD" id="SFLDG01129">
    <property type="entry name" value="C1.5:_HAD__Beta-PGM__Phosphata"/>
    <property type="match status" value="1"/>
</dbReference>
<organism evidence="2 3">
    <name type="scientific">Zasmidium cellare</name>
    <name type="common">Wine cellar mold</name>
    <name type="synonym">Racodium cellare</name>
    <dbReference type="NCBI Taxonomy" id="395010"/>
    <lineage>
        <taxon>Eukaryota</taxon>
        <taxon>Fungi</taxon>
        <taxon>Dikarya</taxon>
        <taxon>Ascomycota</taxon>
        <taxon>Pezizomycotina</taxon>
        <taxon>Dothideomycetes</taxon>
        <taxon>Dothideomycetidae</taxon>
        <taxon>Mycosphaerellales</taxon>
        <taxon>Mycosphaerellaceae</taxon>
        <taxon>Zasmidium</taxon>
    </lineage>
</organism>
<evidence type="ECO:0008006" key="4">
    <source>
        <dbReference type="Google" id="ProtNLM"/>
    </source>
</evidence>
<dbReference type="SFLD" id="SFLDS00003">
    <property type="entry name" value="Haloacid_Dehalogenase"/>
    <property type="match status" value="1"/>
</dbReference>
<name>A0ABR0EA40_ZASCE</name>
<keyword evidence="3" id="KW-1185">Reference proteome</keyword>